<reference evidence="1" key="1">
    <citation type="journal article" date="2014" name="Int. J. Syst. Evol. Microbiol.">
        <title>Complete genome sequence of Corynebacterium casei LMG S-19264T (=DSM 44701T), isolated from a smear-ripened cheese.</title>
        <authorList>
            <consortium name="US DOE Joint Genome Institute (JGI-PGF)"/>
            <person name="Walter F."/>
            <person name="Albersmeier A."/>
            <person name="Kalinowski J."/>
            <person name="Ruckert C."/>
        </authorList>
    </citation>
    <scope>NUCLEOTIDE SEQUENCE</scope>
    <source>
        <strain evidence="1">JCM 13064</strain>
    </source>
</reference>
<accession>A0A917RQW5</accession>
<evidence type="ECO:0000313" key="1">
    <source>
        <dbReference type="EMBL" id="GGL19123.1"/>
    </source>
</evidence>
<sequence>MIRGLAPAPHPAIRAAYRLRAALEPHGIAADVNEGAGLALVSVWHDLVVWCGPCYLWWAGGVSPVTGRFTYRYTSADAPETAARRVAERYHQLRRMRSPDAPSPVTGAPL</sequence>
<dbReference type="Proteomes" id="UP000645217">
    <property type="component" value="Unassembled WGS sequence"/>
</dbReference>
<dbReference type="AlphaFoldDB" id="A0A917RQW5"/>
<organism evidence="1 2">
    <name type="scientific">Sphaerisporangium melleum</name>
    <dbReference type="NCBI Taxonomy" id="321316"/>
    <lineage>
        <taxon>Bacteria</taxon>
        <taxon>Bacillati</taxon>
        <taxon>Actinomycetota</taxon>
        <taxon>Actinomycetes</taxon>
        <taxon>Streptosporangiales</taxon>
        <taxon>Streptosporangiaceae</taxon>
        <taxon>Sphaerisporangium</taxon>
    </lineage>
</organism>
<protein>
    <submittedName>
        <fullName evidence="1">Uncharacterized protein</fullName>
    </submittedName>
</protein>
<evidence type="ECO:0000313" key="2">
    <source>
        <dbReference type="Proteomes" id="UP000645217"/>
    </source>
</evidence>
<keyword evidence="2" id="KW-1185">Reference proteome</keyword>
<dbReference type="RefSeq" id="WP_189167514.1">
    <property type="nucleotide sequence ID" value="NZ_BMNT01000064.1"/>
</dbReference>
<comment type="caution">
    <text evidence="1">The sequence shown here is derived from an EMBL/GenBank/DDBJ whole genome shotgun (WGS) entry which is preliminary data.</text>
</comment>
<dbReference type="EMBL" id="BMNT01000064">
    <property type="protein sequence ID" value="GGL19123.1"/>
    <property type="molecule type" value="Genomic_DNA"/>
</dbReference>
<gene>
    <name evidence="1" type="ORF">GCM10007964_71420</name>
</gene>
<reference evidence="1" key="2">
    <citation type="submission" date="2020-09" db="EMBL/GenBank/DDBJ databases">
        <authorList>
            <person name="Sun Q."/>
            <person name="Ohkuma M."/>
        </authorList>
    </citation>
    <scope>NUCLEOTIDE SEQUENCE</scope>
    <source>
        <strain evidence="1">JCM 13064</strain>
    </source>
</reference>
<proteinExistence type="predicted"/>
<name>A0A917RQW5_9ACTN</name>